<dbReference type="EMBL" id="WNYA01000006">
    <property type="protein sequence ID" value="KAG8567900.1"/>
    <property type="molecule type" value="Genomic_DNA"/>
</dbReference>
<evidence type="ECO:0000313" key="1">
    <source>
        <dbReference type="EMBL" id="KAG8567900.1"/>
    </source>
</evidence>
<organism evidence="1 2">
    <name type="scientific">Engystomops pustulosus</name>
    <name type="common">Tungara frog</name>
    <name type="synonym">Physalaemus pustulosus</name>
    <dbReference type="NCBI Taxonomy" id="76066"/>
    <lineage>
        <taxon>Eukaryota</taxon>
        <taxon>Metazoa</taxon>
        <taxon>Chordata</taxon>
        <taxon>Craniata</taxon>
        <taxon>Vertebrata</taxon>
        <taxon>Euteleostomi</taxon>
        <taxon>Amphibia</taxon>
        <taxon>Batrachia</taxon>
        <taxon>Anura</taxon>
        <taxon>Neobatrachia</taxon>
        <taxon>Hyloidea</taxon>
        <taxon>Leptodactylidae</taxon>
        <taxon>Leiuperinae</taxon>
        <taxon>Engystomops</taxon>
    </lineage>
</organism>
<proteinExistence type="predicted"/>
<sequence>MRVVVVAGTRRRQKLKKTTYSSFIATGRNCRKRVFNRWSTGEVFGGSHRMYFTSLDVRAGWEAAVSLEEASARSWISSGITLEGRMIPLFLTTLALVLSSTSGRG</sequence>
<dbReference type="AlphaFoldDB" id="A0AAV7B5V4"/>
<protein>
    <submittedName>
        <fullName evidence="1">Uncharacterized protein</fullName>
    </submittedName>
</protein>
<dbReference type="Proteomes" id="UP000824782">
    <property type="component" value="Unassembled WGS sequence"/>
</dbReference>
<name>A0AAV7B5V4_ENGPU</name>
<reference evidence="1" key="1">
    <citation type="thesis" date="2020" institute="ProQuest LLC" country="789 East Eisenhower Parkway, Ann Arbor, MI, USA">
        <title>Comparative Genomics and Chromosome Evolution.</title>
        <authorList>
            <person name="Mudd A.B."/>
        </authorList>
    </citation>
    <scope>NUCLEOTIDE SEQUENCE</scope>
    <source>
        <strain evidence="1">237g6f4</strain>
        <tissue evidence="1">Blood</tissue>
    </source>
</reference>
<gene>
    <name evidence="1" type="ORF">GDO81_013823</name>
</gene>
<keyword evidence="2" id="KW-1185">Reference proteome</keyword>
<accession>A0AAV7B5V4</accession>
<evidence type="ECO:0000313" key="2">
    <source>
        <dbReference type="Proteomes" id="UP000824782"/>
    </source>
</evidence>
<comment type="caution">
    <text evidence="1">The sequence shown here is derived from an EMBL/GenBank/DDBJ whole genome shotgun (WGS) entry which is preliminary data.</text>
</comment>